<name>A0A426XDE8_ENSVE</name>
<proteinExistence type="predicted"/>
<dbReference type="AlphaFoldDB" id="A0A426XDE8"/>
<evidence type="ECO:0000313" key="2">
    <source>
        <dbReference type="Proteomes" id="UP000287651"/>
    </source>
</evidence>
<dbReference type="EMBL" id="AMZH03022242">
    <property type="protein sequence ID" value="RRT37482.1"/>
    <property type="molecule type" value="Genomic_DNA"/>
</dbReference>
<reference evidence="1 2" key="1">
    <citation type="journal article" date="2014" name="Agronomy (Basel)">
        <title>A Draft Genome Sequence for Ensete ventricosum, the Drought-Tolerant Tree Against Hunger.</title>
        <authorList>
            <person name="Harrison J."/>
            <person name="Moore K.A."/>
            <person name="Paszkiewicz K."/>
            <person name="Jones T."/>
            <person name="Grant M."/>
            <person name="Ambacheew D."/>
            <person name="Muzemil S."/>
            <person name="Studholme D.J."/>
        </authorList>
    </citation>
    <scope>NUCLEOTIDE SEQUENCE [LARGE SCALE GENOMIC DNA]</scope>
</reference>
<organism evidence="1 2">
    <name type="scientific">Ensete ventricosum</name>
    <name type="common">Abyssinian banana</name>
    <name type="synonym">Musa ensete</name>
    <dbReference type="NCBI Taxonomy" id="4639"/>
    <lineage>
        <taxon>Eukaryota</taxon>
        <taxon>Viridiplantae</taxon>
        <taxon>Streptophyta</taxon>
        <taxon>Embryophyta</taxon>
        <taxon>Tracheophyta</taxon>
        <taxon>Spermatophyta</taxon>
        <taxon>Magnoliopsida</taxon>
        <taxon>Liliopsida</taxon>
        <taxon>Zingiberales</taxon>
        <taxon>Musaceae</taxon>
        <taxon>Ensete</taxon>
    </lineage>
</organism>
<gene>
    <name evidence="1" type="ORF">B296_00017081</name>
</gene>
<dbReference type="Proteomes" id="UP000287651">
    <property type="component" value="Unassembled WGS sequence"/>
</dbReference>
<comment type="caution">
    <text evidence="1">The sequence shown here is derived from an EMBL/GenBank/DDBJ whole genome shotgun (WGS) entry which is preliminary data.</text>
</comment>
<accession>A0A426XDE8</accession>
<protein>
    <submittedName>
        <fullName evidence="1">Uncharacterized protein</fullName>
    </submittedName>
</protein>
<evidence type="ECO:0000313" key="1">
    <source>
        <dbReference type="EMBL" id="RRT37482.1"/>
    </source>
</evidence>
<sequence length="70" mass="7886">MISLLPLQEFISFTSIQGEFCTSALCTIFYVDFLQANLCCCCLEVHLLNMCDLLHMILPLENDKILDGAL</sequence>